<protein>
    <submittedName>
        <fullName evidence="1">Unnamed protein product</fullName>
    </submittedName>
</protein>
<organism evidence="1 2">
    <name type="scientific">Ambrosiozyma monospora</name>
    <name type="common">Yeast</name>
    <name type="synonym">Endomycopsis monosporus</name>
    <dbReference type="NCBI Taxonomy" id="43982"/>
    <lineage>
        <taxon>Eukaryota</taxon>
        <taxon>Fungi</taxon>
        <taxon>Dikarya</taxon>
        <taxon>Ascomycota</taxon>
        <taxon>Saccharomycotina</taxon>
        <taxon>Pichiomycetes</taxon>
        <taxon>Pichiales</taxon>
        <taxon>Pichiaceae</taxon>
        <taxon>Ambrosiozyma</taxon>
    </lineage>
</organism>
<dbReference type="Proteomes" id="UP001165064">
    <property type="component" value="Unassembled WGS sequence"/>
</dbReference>
<evidence type="ECO:0000313" key="1">
    <source>
        <dbReference type="EMBL" id="GMF02109.1"/>
    </source>
</evidence>
<gene>
    <name evidence="1" type="ORF">Amon02_001135900</name>
</gene>
<evidence type="ECO:0000313" key="2">
    <source>
        <dbReference type="Proteomes" id="UP001165064"/>
    </source>
</evidence>
<accession>A0ACB5U5W8</accession>
<reference evidence="1" key="1">
    <citation type="submission" date="2023-04" db="EMBL/GenBank/DDBJ databases">
        <title>Ambrosiozyma monospora NBRC 10751.</title>
        <authorList>
            <person name="Ichikawa N."/>
            <person name="Sato H."/>
            <person name="Tonouchi N."/>
        </authorList>
    </citation>
    <scope>NUCLEOTIDE SEQUENCE</scope>
    <source>
        <strain evidence="1">NBRC 10751</strain>
    </source>
</reference>
<keyword evidence="2" id="KW-1185">Reference proteome</keyword>
<comment type="caution">
    <text evidence="1">The sequence shown here is derived from an EMBL/GenBank/DDBJ whole genome shotgun (WGS) entry which is preliminary data.</text>
</comment>
<name>A0ACB5U5W8_AMBMO</name>
<sequence length="146" mass="16498">MNANGILQEVETHAVAGLLKRYLKKLPDPVIPFSQYETFLSVAKQAISHSSAKQQQNDFKLKQFKKLIDQGALPRANLQTLKIMCLHLNRVIACEKFNKMTFGSIATIFSPTLMRDESGDPNKEVGDLGMKLSVIDFLVRYHESLF</sequence>
<dbReference type="EMBL" id="BSXS01012316">
    <property type="protein sequence ID" value="GMF02109.1"/>
    <property type="molecule type" value="Genomic_DNA"/>
</dbReference>
<proteinExistence type="predicted"/>